<dbReference type="Gene3D" id="3.40.50.12390">
    <property type="match status" value="1"/>
</dbReference>
<dbReference type="Pfam" id="PF03159">
    <property type="entry name" value="XRN_N"/>
    <property type="match status" value="1"/>
</dbReference>
<accession>A0A6C0AJP1</accession>
<dbReference type="AlphaFoldDB" id="A0A6C0AJP1"/>
<dbReference type="GO" id="GO:0005634">
    <property type="term" value="C:nucleus"/>
    <property type="evidence" value="ECO:0007669"/>
    <property type="project" value="TreeGrafter"/>
</dbReference>
<dbReference type="InterPro" id="IPR004859">
    <property type="entry name" value="Xrn1_N"/>
</dbReference>
<proteinExistence type="inferred from homology"/>
<dbReference type="InterPro" id="IPR027073">
    <property type="entry name" value="5_3_exoribonuclease"/>
</dbReference>
<reference evidence="3" key="1">
    <citation type="journal article" date="2020" name="Nature">
        <title>Giant virus diversity and host interactions through global metagenomics.</title>
        <authorList>
            <person name="Schulz F."/>
            <person name="Roux S."/>
            <person name="Paez-Espino D."/>
            <person name="Jungbluth S."/>
            <person name="Walsh D.A."/>
            <person name="Denef V.J."/>
            <person name="McMahon K.D."/>
            <person name="Konstantinidis K.T."/>
            <person name="Eloe-Fadrosh E.A."/>
            <person name="Kyrpides N.C."/>
            <person name="Woyke T."/>
        </authorList>
    </citation>
    <scope>NUCLEOTIDE SEQUENCE</scope>
    <source>
        <strain evidence="3">GVMAG-S-1035375-24</strain>
    </source>
</reference>
<evidence type="ECO:0000259" key="2">
    <source>
        <dbReference type="Pfam" id="PF03159"/>
    </source>
</evidence>
<dbReference type="GO" id="GO:0003723">
    <property type="term" value="F:RNA binding"/>
    <property type="evidence" value="ECO:0007669"/>
    <property type="project" value="TreeGrafter"/>
</dbReference>
<dbReference type="PANTHER" id="PTHR12341">
    <property type="entry name" value="5'-&gt;3' EXORIBONUCLEASE"/>
    <property type="match status" value="1"/>
</dbReference>
<dbReference type="GO" id="GO:0004534">
    <property type="term" value="F:5'-3' RNA exonuclease activity"/>
    <property type="evidence" value="ECO:0007669"/>
    <property type="project" value="TreeGrafter"/>
</dbReference>
<evidence type="ECO:0000313" key="3">
    <source>
        <dbReference type="EMBL" id="QHS79998.1"/>
    </source>
</evidence>
<dbReference type="PANTHER" id="PTHR12341:SF7">
    <property type="entry name" value="5'-3' EXORIBONUCLEASE 1"/>
    <property type="match status" value="1"/>
</dbReference>
<dbReference type="GO" id="GO:0000956">
    <property type="term" value="P:nuclear-transcribed mRNA catabolic process"/>
    <property type="evidence" value="ECO:0007669"/>
    <property type="project" value="TreeGrafter"/>
</dbReference>
<name>A0A6C0AJP1_9ZZZZ</name>
<feature type="domain" description="Xrn1 N-terminal" evidence="2">
    <location>
        <begin position="91"/>
        <end position="176"/>
    </location>
</feature>
<protein>
    <recommendedName>
        <fullName evidence="2">Xrn1 N-terminal domain-containing protein</fullName>
    </recommendedName>
</protein>
<evidence type="ECO:0000256" key="1">
    <source>
        <dbReference type="ARBA" id="ARBA00038299"/>
    </source>
</evidence>
<dbReference type="EMBL" id="MN740665">
    <property type="protein sequence ID" value="QHS79998.1"/>
    <property type="molecule type" value="Genomic_DNA"/>
</dbReference>
<sequence length="405" mass="47282">MGIPYYVASLLRTHKHIQKRYETFEADVLCMDFNCFLHKAIKEEDPIGSVITELRLYLERMRVKKVYIAFDGLVPYAKIVQQRYRRFKRPENVEKNQLSPETPYMRELAKQLREAFPDAVISGTDEHGEGEHKIFRWLRSLDASQRTTVAIYGLDADLVLIALAQRELGSLFLLRDEDAFSISALASVLPLPVDDYVKMCIRYFGNDFMPCVSMFSLREDGHGRALRMKTPDKMETKVLIERRKEHDGHIVAPDGLGLESRVGLLLDGVIDWEPVCEAYWKTYAWTLEYFTTSVVPDWCWFYPYAEAPLLQTLADFDPPVSIVWEHPTPPFHVGHQLQFILPCESLRKAKRRVKFVDELYDEEHDTRHPWMRRYAWETDPYVSLPWDPARPFTSVTEVHWPSSSS</sequence>
<comment type="similarity">
    <text evidence="1">Belongs to the 5'-3' exonuclease family.</text>
</comment>
<organism evidence="3">
    <name type="scientific">viral metagenome</name>
    <dbReference type="NCBI Taxonomy" id="1070528"/>
    <lineage>
        <taxon>unclassified sequences</taxon>
        <taxon>metagenomes</taxon>
        <taxon>organismal metagenomes</taxon>
    </lineage>
</organism>